<evidence type="ECO:0000259" key="1">
    <source>
        <dbReference type="Pfam" id="PF14082"/>
    </source>
</evidence>
<proteinExistence type="predicted"/>
<dbReference type="Pfam" id="PF14082">
    <property type="entry name" value="SduA_C"/>
    <property type="match status" value="1"/>
</dbReference>
<accession>A0A6N7Y4X9</accession>
<dbReference type="AlphaFoldDB" id="A0A6N7Y4X9"/>
<reference evidence="2 3" key="1">
    <citation type="submission" date="2019-09" db="EMBL/GenBank/DDBJ databases">
        <title>In-depth cultivation of the pig gut microbiome towards novel bacterial diversity and tailored functional studies.</title>
        <authorList>
            <person name="Wylensek D."/>
            <person name="Hitch T.C.A."/>
            <person name="Clavel T."/>
        </authorList>
    </citation>
    <scope>NUCLEOTIDE SEQUENCE [LARGE SCALE GENOMIC DNA]</scope>
    <source>
        <strain evidence="2 3">WCA3-693-APC-4?</strain>
    </source>
</reference>
<organism evidence="2 3">
    <name type="scientific">Tissierella pigra</name>
    <dbReference type="NCBI Taxonomy" id="2607614"/>
    <lineage>
        <taxon>Bacteria</taxon>
        <taxon>Bacillati</taxon>
        <taxon>Bacillota</taxon>
        <taxon>Tissierellia</taxon>
        <taxon>Tissierellales</taxon>
        <taxon>Tissierellaceae</taxon>
        <taxon>Tissierella</taxon>
    </lineage>
</organism>
<evidence type="ECO:0000313" key="3">
    <source>
        <dbReference type="Proteomes" id="UP000469523"/>
    </source>
</evidence>
<dbReference type="InterPro" id="IPR025359">
    <property type="entry name" value="SduA_C"/>
</dbReference>
<feature type="domain" description="Shedu protein SduA C-terminal" evidence="1">
    <location>
        <begin position="121"/>
        <end position="260"/>
    </location>
</feature>
<keyword evidence="3" id="KW-1185">Reference proteome</keyword>
<name>A0A6N7Y4X9_9FIRM</name>
<gene>
    <name evidence="2" type="ORF">FYJ83_18790</name>
</gene>
<dbReference type="EMBL" id="VUNQ01000082">
    <property type="protein sequence ID" value="MSU03508.1"/>
    <property type="molecule type" value="Genomic_DNA"/>
</dbReference>
<dbReference type="Proteomes" id="UP000469523">
    <property type="component" value="Unassembled WGS sequence"/>
</dbReference>
<evidence type="ECO:0000313" key="2">
    <source>
        <dbReference type="EMBL" id="MSU03508.1"/>
    </source>
</evidence>
<protein>
    <submittedName>
        <fullName evidence="2">DUF4263 domain-containing protein</fullName>
    </submittedName>
</protein>
<comment type="caution">
    <text evidence="2">The sequence shown here is derived from an EMBL/GenBank/DDBJ whole genome shotgun (WGS) entry which is preliminary data.</text>
</comment>
<sequence>MVKYLAGLYNRDYFKLTKDEEVEKEVVTKRNSKKLGKLEVYNSSMNFEYPKAVRHYKSLFPNNYMDFLDLYEYEEMNTLNKLYLEEINKNTATELSIKSLIVENKLYHVIGSILKGGQFYFGHHNLYIFPEFQLGSLYRADYLLVGLASGGYQFVFVEMEHPNKNITLADGNYGEAFRKGINQINDWKVWLDSNFSSLTDVFKKSTNKSLPEEFYKYDSSRFHFAVVAGRRKNFSERTYWLKRNEEKKTGIRIFHYDNLYDYSMDLITQKEHGYLSY</sequence>